<organism evidence="1 2">
    <name type="scientific">Bombus impatiens</name>
    <name type="common">Bumblebee</name>
    <dbReference type="NCBI Taxonomy" id="132113"/>
    <lineage>
        <taxon>Eukaryota</taxon>
        <taxon>Metazoa</taxon>
        <taxon>Ecdysozoa</taxon>
        <taxon>Arthropoda</taxon>
        <taxon>Hexapoda</taxon>
        <taxon>Insecta</taxon>
        <taxon>Pterygota</taxon>
        <taxon>Neoptera</taxon>
        <taxon>Endopterygota</taxon>
        <taxon>Hymenoptera</taxon>
        <taxon>Apocrita</taxon>
        <taxon>Aculeata</taxon>
        <taxon>Apoidea</taxon>
        <taxon>Anthophila</taxon>
        <taxon>Apidae</taxon>
        <taxon>Bombus</taxon>
        <taxon>Pyrobombus</taxon>
    </lineage>
</organism>
<reference evidence="2" key="1">
    <citation type="submission" date="2025-08" db="UniProtKB">
        <authorList>
            <consortium name="RefSeq"/>
        </authorList>
    </citation>
    <scope>IDENTIFICATION</scope>
</reference>
<proteinExistence type="predicted"/>
<accession>A0A6P8LK68</accession>
<protein>
    <submittedName>
        <fullName evidence="2">Uncharacterized protein LOC117152304</fullName>
    </submittedName>
</protein>
<gene>
    <name evidence="2" type="primary">LOC117152304</name>
</gene>
<dbReference type="Proteomes" id="UP000515180">
    <property type="component" value="Unplaced"/>
</dbReference>
<dbReference type="GeneID" id="117152304"/>
<name>A0A6P8LK68_BOMIM</name>
<evidence type="ECO:0000313" key="2">
    <source>
        <dbReference type="RefSeq" id="XP_033179427.1"/>
    </source>
</evidence>
<keyword evidence="1" id="KW-1185">Reference proteome</keyword>
<dbReference type="AlphaFoldDB" id="A0A6P8LK68"/>
<evidence type="ECO:0000313" key="1">
    <source>
        <dbReference type="Proteomes" id="UP000515180"/>
    </source>
</evidence>
<dbReference type="RefSeq" id="XP_033179427.1">
    <property type="nucleotide sequence ID" value="XM_033323536.1"/>
</dbReference>
<sequence length="149" mass="16637">MRASAATKLPSVHADHGLWICPTSKRVGEINTRKCVYACREPRKRDSRELPANVCQATVIPSIRFNRSTSGNEATNIFAALCEKEKLESSYALQQRPLIGERSRDKRKTISTNVLSWQLSDCGVKLLTIDVFIKPGVSLSQEKYSNLGQ</sequence>